<evidence type="ECO:0000313" key="1">
    <source>
        <dbReference type="EMBL" id="EYF05002.1"/>
    </source>
</evidence>
<reference evidence="1 2" key="1">
    <citation type="submission" date="2013-05" db="EMBL/GenBank/DDBJ databases">
        <title>Genome assembly of Chondromyces apiculatus DSM 436.</title>
        <authorList>
            <person name="Sharma G."/>
            <person name="Khatri I."/>
            <person name="Kaur C."/>
            <person name="Mayilraj S."/>
            <person name="Subramanian S."/>
        </authorList>
    </citation>
    <scope>NUCLEOTIDE SEQUENCE [LARGE SCALE GENOMIC DNA]</scope>
    <source>
        <strain evidence="1 2">DSM 436</strain>
    </source>
</reference>
<name>A0A017T7Q9_9BACT</name>
<dbReference type="EMBL" id="ASRX01000027">
    <property type="protein sequence ID" value="EYF05002.1"/>
    <property type="molecule type" value="Genomic_DNA"/>
</dbReference>
<sequence length="128" mass="13639">MAVETLDDLAALVLETFEALRAGAPATQPLGARREGAVVWVSGAQAQVGIDLLELQRECGGQPDLRERVRAWVGEVLVSAIVLDEGAREPALGGDKVAVFVKPETPALHERGLVYEALLERRTTGGRA</sequence>
<dbReference type="Proteomes" id="UP000019678">
    <property type="component" value="Unassembled WGS sequence"/>
</dbReference>
<organism evidence="1 2">
    <name type="scientific">Chondromyces apiculatus DSM 436</name>
    <dbReference type="NCBI Taxonomy" id="1192034"/>
    <lineage>
        <taxon>Bacteria</taxon>
        <taxon>Pseudomonadati</taxon>
        <taxon>Myxococcota</taxon>
        <taxon>Polyangia</taxon>
        <taxon>Polyangiales</taxon>
        <taxon>Polyangiaceae</taxon>
        <taxon>Chondromyces</taxon>
    </lineage>
</organism>
<comment type="caution">
    <text evidence="1">The sequence shown here is derived from an EMBL/GenBank/DDBJ whole genome shotgun (WGS) entry which is preliminary data.</text>
</comment>
<accession>A0A017T7Q9</accession>
<proteinExistence type="predicted"/>
<evidence type="ECO:0000313" key="2">
    <source>
        <dbReference type="Proteomes" id="UP000019678"/>
    </source>
</evidence>
<keyword evidence="2" id="KW-1185">Reference proteome</keyword>
<protein>
    <submittedName>
        <fullName evidence="1">Uncharacterized protein</fullName>
    </submittedName>
</protein>
<dbReference type="STRING" id="1192034.CAP_3592"/>
<gene>
    <name evidence="1" type="ORF">CAP_3592</name>
</gene>
<dbReference type="AlphaFoldDB" id="A0A017T7Q9"/>